<organism evidence="2 3">
    <name type="scientific">Alternaria dauci</name>
    <dbReference type="NCBI Taxonomy" id="48095"/>
    <lineage>
        <taxon>Eukaryota</taxon>
        <taxon>Fungi</taxon>
        <taxon>Dikarya</taxon>
        <taxon>Ascomycota</taxon>
        <taxon>Pezizomycotina</taxon>
        <taxon>Dothideomycetes</taxon>
        <taxon>Pleosporomycetidae</taxon>
        <taxon>Pleosporales</taxon>
        <taxon>Pleosporineae</taxon>
        <taxon>Pleosporaceae</taxon>
        <taxon>Alternaria</taxon>
        <taxon>Alternaria sect. Porri</taxon>
    </lineage>
</organism>
<keyword evidence="3" id="KW-1185">Reference proteome</keyword>
<feature type="region of interest" description="Disordered" evidence="1">
    <location>
        <begin position="50"/>
        <end position="70"/>
    </location>
</feature>
<evidence type="ECO:0000256" key="1">
    <source>
        <dbReference type="SAM" id="MobiDB-lite"/>
    </source>
</evidence>
<name>A0ABR3UXM9_9PLEO</name>
<accession>A0ABR3UXM9</accession>
<sequence length="96" mass="10553">MGPDGTLKQGAEAVKIRERRSGKVSHVWATLCQSAFLYMIRLRVFAHRPSSSSQTPFQGPGMGSGRRLGRTLGIRGHTANLLTPAKRGWVTDSMSW</sequence>
<gene>
    <name evidence="2" type="ORF">ACET3X_001456</name>
</gene>
<proteinExistence type="predicted"/>
<dbReference type="RefSeq" id="XP_069311698.1">
    <property type="nucleotide sequence ID" value="XM_069446749.1"/>
</dbReference>
<dbReference type="EMBL" id="JBHGVX010000001">
    <property type="protein sequence ID" value="KAL1801114.1"/>
    <property type="molecule type" value="Genomic_DNA"/>
</dbReference>
<dbReference type="Proteomes" id="UP001578633">
    <property type="component" value="Chromosome 1"/>
</dbReference>
<comment type="caution">
    <text evidence="2">The sequence shown here is derived from an EMBL/GenBank/DDBJ whole genome shotgun (WGS) entry which is preliminary data.</text>
</comment>
<evidence type="ECO:0000313" key="3">
    <source>
        <dbReference type="Proteomes" id="UP001578633"/>
    </source>
</evidence>
<evidence type="ECO:0000313" key="2">
    <source>
        <dbReference type="EMBL" id="KAL1801114.1"/>
    </source>
</evidence>
<reference evidence="2 3" key="1">
    <citation type="submission" date="2024-09" db="EMBL/GenBank/DDBJ databases">
        <title>T2T genomes of carrot and Alternaria dauci and their utility for understanding host-pathogen interaction during carrot leaf blight disease.</title>
        <authorList>
            <person name="Liu W."/>
            <person name="Xu S."/>
            <person name="Ou C."/>
            <person name="Liu X."/>
            <person name="Zhuang F."/>
            <person name="Deng X.W."/>
        </authorList>
    </citation>
    <scope>NUCLEOTIDE SEQUENCE [LARGE SCALE GENOMIC DNA]</scope>
    <source>
        <strain evidence="2 3">A2016</strain>
    </source>
</reference>
<protein>
    <submittedName>
        <fullName evidence="2">Uncharacterized protein</fullName>
    </submittedName>
</protein>
<dbReference type="GeneID" id="96081778"/>